<comment type="caution">
    <text evidence="2">The sequence shown here is derived from an EMBL/GenBank/DDBJ whole genome shotgun (WGS) entry which is preliminary data.</text>
</comment>
<keyword evidence="1" id="KW-1133">Transmembrane helix</keyword>
<dbReference type="Proteomes" id="UP001568698">
    <property type="component" value="Unassembled WGS sequence"/>
</dbReference>
<evidence type="ECO:0000313" key="3">
    <source>
        <dbReference type="Proteomes" id="UP001568698"/>
    </source>
</evidence>
<gene>
    <name evidence="2" type="ORF">AB6M95_19495</name>
</gene>
<dbReference type="RefSeq" id="WP_371388408.1">
    <property type="nucleotide sequence ID" value="NZ_JBGLYH010000118.1"/>
</dbReference>
<accession>A0ABV4K7H0</accession>
<name>A0ABV4K7H0_9BACT</name>
<evidence type="ECO:0008006" key="4">
    <source>
        <dbReference type="Google" id="ProtNLM"/>
    </source>
</evidence>
<keyword evidence="1" id="KW-0472">Membrane</keyword>
<reference evidence="2 3" key="1">
    <citation type="submission" date="2024-08" db="EMBL/GenBank/DDBJ databases">
        <title>Sulfate-reducing bacteria isolated from formation water of the oil field in Kazakhstan and description of Pseudodesulfovibrio sp.</title>
        <authorList>
            <person name="Bidzhieva S.K."/>
            <person name="Tourova T.P."/>
            <person name="Grouzdev D.S."/>
            <person name="Beletsky A.V."/>
            <person name="Sokolova D.S."/>
            <person name="Samigullina S.R."/>
            <person name="Poltaraus A.B."/>
            <person name="Avtukh A.N."/>
            <person name="Tereshina V.M."/>
            <person name="Zhaparov N.S."/>
            <person name="Mardanov A.V."/>
            <person name="Nazina T.N."/>
        </authorList>
    </citation>
    <scope>NUCLEOTIDE SEQUENCE [LARGE SCALE GENOMIC DNA]</scope>
    <source>
        <strain evidence="2 3">9FUS</strain>
    </source>
</reference>
<keyword evidence="3" id="KW-1185">Reference proteome</keyword>
<evidence type="ECO:0000256" key="1">
    <source>
        <dbReference type="SAM" id="Phobius"/>
    </source>
</evidence>
<feature type="transmembrane region" description="Helical" evidence="1">
    <location>
        <begin position="63"/>
        <end position="81"/>
    </location>
</feature>
<keyword evidence="1" id="KW-0812">Transmembrane</keyword>
<evidence type="ECO:0000313" key="2">
    <source>
        <dbReference type="EMBL" id="MEZ7198932.1"/>
    </source>
</evidence>
<sequence>MLAAAHAGQEVMPKIDKPQEFVIDHVSRTLSKLFAWAGLILSVLMVILYVATSSGIYNLDVRFMGLCVVIAVISPLFLYSLSANKPLLETSEEGIMAGGLVRWYCPWSNVKNIAVSNVERKIKGGLLMPALTGTFKELVIEIHSPDDVYYDNWLHKALRDLVVKDGSIILSVERQTSMSKEQVCKILFERWQQALDPTRESRA</sequence>
<feature type="transmembrane region" description="Helical" evidence="1">
    <location>
        <begin position="33"/>
        <end position="51"/>
    </location>
</feature>
<proteinExistence type="predicted"/>
<organism evidence="2 3">
    <name type="scientific">Pseudodesulfovibrio karagichevae</name>
    <dbReference type="NCBI Taxonomy" id="3239305"/>
    <lineage>
        <taxon>Bacteria</taxon>
        <taxon>Pseudomonadati</taxon>
        <taxon>Thermodesulfobacteriota</taxon>
        <taxon>Desulfovibrionia</taxon>
        <taxon>Desulfovibrionales</taxon>
        <taxon>Desulfovibrionaceae</taxon>
    </lineage>
</organism>
<protein>
    <recommendedName>
        <fullName evidence="4">DUF5673 domain-containing protein</fullName>
    </recommendedName>
</protein>
<dbReference type="EMBL" id="JBGLYH010000118">
    <property type="protein sequence ID" value="MEZ7198932.1"/>
    <property type="molecule type" value="Genomic_DNA"/>
</dbReference>